<accession>A0A0L7M851</accession>
<name>A0A0L7M851_PLAF4</name>
<dbReference type="Proteomes" id="UP000054282">
    <property type="component" value="Unassembled WGS sequence"/>
</dbReference>
<reference evidence="2" key="2">
    <citation type="submission" date="2006-09" db="EMBL/GenBank/DDBJ databases">
        <title>The genome sequence of Plasmodium falciparum Dd2.</title>
        <authorList>
            <consortium name="The Broad Institute Genome Sequencing Platform"/>
            <person name="Birren B."/>
            <person name="Lander E."/>
            <person name="Galagan J."/>
            <person name="Nusbaum C."/>
            <person name="Devon K."/>
            <person name="Henn M."/>
            <person name="Jaffe D."/>
            <person name="Butler J."/>
            <person name="Alvarez P."/>
            <person name="Gnerre S."/>
            <person name="Grabherr M."/>
            <person name="Kleber M."/>
            <person name="Mauceli E."/>
            <person name="Brockman W."/>
            <person name="MacCallum I.A."/>
            <person name="Rounsley S."/>
            <person name="Young S."/>
            <person name="LaButti K."/>
            <person name="Pushparaj V."/>
            <person name="DeCaprio D."/>
            <person name="Crawford M."/>
            <person name="Koehrsen M."/>
            <person name="Engels R."/>
            <person name="Montgomery P."/>
            <person name="Pearson M."/>
            <person name="Howarth C."/>
            <person name="Larson L."/>
            <person name="Luoma S."/>
            <person name="White J."/>
            <person name="Kodira C."/>
            <person name="Zeng Q."/>
            <person name="O'Leary S."/>
            <person name="Yandava C."/>
            <person name="Alvarado L."/>
            <person name="Wirth D."/>
            <person name="Volkman S."/>
            <person name="Hartl D."/>
        </authorList>
    </citation>
    <scope>NUCLEOTIDE SEQUENCE [LARGE SCALE GENOMIC DNA]</scope>
</reference>
<dbReference type="InterPro" id="IPR016035">
    <property type="entry name" value="Acyl_Trfase/lysoPLipase"/>
</dbReference>
<evidence type="ECO:0000313" key="1">
    <source>
        <dbReference type="EMBL" id="KOB89027.1"/>
    </source>
</evidence>
<evidence type="ECO:0000313" key="2">
    <source>
        <dbReference type="Proteomes" id="UP000054282"/>
    </source>
</evidence>
<proteinExistence type="predicted"/>
<dbReference type="PANTHER" id="PTHR14226">
    <property type="entry name" value="NEUROPATHY TARGET ESTERASE/SWISS CHEESE D.MELANOGASTER"/>
    <property type="match status" value="1"/>
</dbReference>
<gene>
    <name evidence="1" type="ORF">PFDG_04081</name>
</gene>
<dbReference type="SUPFAM" id="SSF52151">
    <property type="entry name" value="FabD/lysophospholipase-like"/>
    <property type="match status" value="1"/>
</dbReference>
<dbReference type="EMBL" id="GG701874">
    <property type="protein sequence ID" value="KOB89027.1"/>
    <property type="molecule type" value="Genomic_DNA"/>
</dbReference>
<dbReference type="InterPro" id="IPR050301">
    <property type="entry name" value="NTE"/>
</dbReference>
<protein>
    <submittedName>
        <fullName evidence="1">Uncharacterized protein</fullName>
    </submittedName>
</protein>
<organism evidence="1 2">
    <name type="scientific">Plasmodium falciparum (isolate Dd2)</name>
    <dbReference type="NCBI Taxonomy" id="57267"/>
    <lineage>
        <taxon>Eukaryota</taxon>
        <taxon>Sar</taxon>
        <taxon>Alveolata</taxon>
        <taxon>Apicomplexa</taxon>
        <taxon>Aconoidasida</taxon>
        <taxon>Haemosporida</taxon>
        <taxon>Plasmodiidae</taxon>
        <taxon>Plasmodium</taxon>
        <taxon>Plasmodium (Laverania)</taxon>
    </lineage>
</organism>
<dbReference type="AlphaFoldDB" id="A0A0L7M851"/>
<sequence>MNRWLAFLVPNNALTSQEENPKKKRKIINNIMDDHNILWIFKDSLVKKRRKKDNINKNDMNDYNTCDDNCDVNDDDDDDDELEDQDDICINRVLGNEIDGGDILDKEKIKKKKKNNKDTVSIEKKGTVLTGNWENENMLIEKTYENGNLSNKYIDINEYRNINLLNEEYTIINSVQFKNMYFHDGSLKSDIPAHNLNQILSVKYKIVSQVNPHVFPFTGVRVHGEAGKPVKWRGSSGNWRAGFLMSSMEILFKENMRYILRLMALLDLSPTIRGLNAGSIAMQNYNGDITLHPKRLYLKHFKLISVSNYDDVEWYIQQGRQMTFQKLPLILNRMKIEKKLIKMKKCFF</sequence>
<reference evidence="2" key="1">
    <citation type="submission" date="2006-09" db="EMBL/GenBank/DDBJ databases">
        <title>Annotation of Plasmodium falciparum Dd2.</title>
        <authorList>
            <consortium name="The Broad Institute Genome Sequencing Platform"/>
            <person name="Volkman S.K."/>
            <person name="Neafsey D.E."/>
            <person name="Dash A.P."/>
            <person name="Chitnis C.E."/>
            <person name="Hartl D.L."/>
            <person name="Young S.K."/>
            <person name="Zeng Q."/>
            <person name="Koehrsen M."/>
            <person name="Alvarado L."/>
            <person name="Berlin A."/>
            <person name="Borenstein D."/>
            <person name="Chapman S.B."/>
            <person name="Chen Z."/>
            <person name="Engels R."/>
            <person name="Freedman E."/>
            <person name="Gellesch M."/>
            <person name="Goldberg J."/>
            <person name="Griggs A."/>
            <person name="Gujja S."/>
            <person name="Heilman E.R."/>
            <person name="Heiman D.I."/>
            <person name="Howarth C."/>
            <person name="Jen D."/>
            <person name="Larson L."/>
            <person name="Mehta T."/>
            <person name="Neiman D."/>
            <person name="Park D."/>
            <person name="Pearson M."/>
            <person name="Roberts A."/>
            <person name="Saif S."/>
            <person name="Shea T."/>
            <person name="Shenoy N."/>
            <person name="Sisk P."/>
            <person name="Stolte C."/>
            <person name="Sykes S."/>
            <person name="Walk T."/>
            <person name="White J."/>
            <person name="Yandava C."/>
            <person name="Haas B."/>
            <person name="Henn M.R."/>
            <person name="Nusbaum C."/>
            <person name="Birren B."/>
        </authorList>
    </citation>
    <scope>NUCLEOTIDE SEQUENCE [LARGE SCALE GENOMIC DNA]</scope>
</reference>
<dbReference type="KEGG" id="pfd:PFDG_04081"/>
<dbReference type="PANTHER" id="PTHR14226:SF66">
    <property type="entry name" value="TRIACYLGLYCEROL LIPASE PTL2"/>
    <property type="match status" value="1"/>
</dbReference>